<gene>
    <name evidence="1" type="ORF">B0I29_13132</name>
</gene>
<protein>
    <submittedName>
        <fullName evidence="1">Uncharacterized protein</fullName>
    </submittedName>
</protein>
<dbReference type="InterPro" id="IPR012349">
    <property type="entry name" value="Split_barrel_FMN-bd"/>
</dbReference>
<evidence type="ECO:0000313" key="1">
    <source>
        <dbReference type="EMBL" id="RAK25681.1"/>
    </source>
</evidence>
<sequence>MSTTSQRADAGFHAGEIALQRQAGVRHEAARLAPMLEPAELSAGVARFLAGQTFMAVTGRDATGRLWTSALTGPPGFLDVRSGTELAVHTRIRPGDPLHGISAGQKVGTTAVDFARRRRVRINGELTAAAGGLLLIDVEQAFGNCPQHIHQQQVTPDAGGDVRRGTALEAADIAVVRAADTFLLGTMHPERGADASHRGGPAGFVGVEDGDLWWPDFPGNNLFNSLGNLAVSDEAALLFPGFGTGSTLQLSGTARVEFGDAGRVVRFHPEQTVTQSLYQGAAGSHGSADGGRT</sequence>
<name>A0A327YWS1_9ACTN</name>
<organism evidence="1 2">
    <name type="scientific">Actinoplanes lutulentus</name>
    <dbReference type="NCBI Taxonomy" id="1287878"/>
    <lineage>
        <taxon>Bacteria</taxon>
        <taxon>Bacillati</taxon>
        <taxon>Actinomycetota</taxon>
        <taxon>Actinomycetes</taxon>
        <taxon>Micromonosporales</taxon>
        <taxon>Micromonosporaceae</taxon>
        <taxon>Actinoplanes</taxon>
    </lineage>
</organism>
<dbReference type="AlphaFoldDB" id="A0A327YWS1"/>
<reference evidence="1 2" key="1">
    <citation type="submission" date="2018-06" db="EMBL/GenBank/DDBJ databases">
        <title>Genomic Encyclopedia of Type Strains, Phase III (KMG-III): the genomes of soil and plant-associated and newly described type strains.</title>
        <authorList>
            <person name="Whitman W."/>
        </authorList>
    </citation>
    <scope>NUCLEOTIDE SEQUENCE [LARGE SCALE GENOMIC DNA]</scope>
    <source>
        <strain evidence="1 2">CGMCC 4.7090</strain>
    </source>
</reference>
<dbReference type="Gene3D" id="2.30.110.10">
    <property type="entry name" value="Electron Transport, Fmn-binding Protein, Chain A"/>
    <property type="match status" value="1"/>
</dbReference>
<accession>A0A327YWS1</accession>
<keyword evidence="2" id="KW-1185">Reference proteome</keyword>
<dbReference type="SUPFAM" id="SSF50475">
    <property type="entry name" value="FMN-binding split barrel"/>
    <property type="match status" value="1"/>
</dbReference>
<dbReference type="PANTHER" id="PTHR42815">
    <property type="entry name" value="FAD-BINDING, PUTATIVE (AFU_ORTHOLOGUE AFUA_6G07600)-RELATED"/>
    <property type="match status" value="1"/>
</dbReference>
<dbReference type="Proteomes" id="UP000249341">
    <property type="component" value="Unassembled WGS sequence"/>
</dbReference>
<proteinExistence type="predicted"/>
<evidence type="ECO:0000313" key="2">
    <source>
        <dbReference type="Proteomes" id="UP000249341"/>
    </source>
</evidence>
<dbReference type="RefSeq" id="WP_111655042.1">
    <property type="nucleotide sequence ID" value="NZ_JACHWI010000008.1"/>
</dbReference>
<dbReference type="PANTHER" id="PTHR42815:SF2">
    <property type="entry name" value="FAD-BINDING, PUTATIVE (AFU_ORTHOLOGUE AFUA_6G07600)-RELATED"/>
    <property type="match status" value="1"/>
</dbReference>
<dbReference type="OrthoDB" id="9786134at2"/>
<dbReference type="EMBL" id="QLMJ01000031">
    <property type="protein sequence ID" value="RAK25681.1"/>
    <property type="molecule type" value="Genomic_DNA"/>
</dbReference>
<comment type="caution">
    <text evidence="1">The sequence shown here is derived from an EMBL/GenBank/DDBJ whole genome shotgun (WGS) entry which is preliminary data.</text>
</comment>